<protein>
    <submittedName>
        <fullName evidence="1">Uncharacterized protein</fullName>
    </submittedName>
</protein>
<evidence type="ECO:0000313" key="2">
    <source>
        <dbReference type="Proteomes" id="UP000239576"/>
    </source>
</evidence>
<dbReference type="AlphaFoldDB" id="A0A2T1E5D5"/>
<reference evidence="2" key="1">
    <citation type="submission" date="2018-02" db="EMBL/GenBank/DDBJ databases">
        <authorList>
            <person name="Moore K."/>
            <person name="Momper L."/>
        </authorList>
    </citation>
    <scope>NUCLEOTIDE SEQUENCE [LARGE SCALE GENOMIC DNA]</scope>
    <source>
        <strain evidence="2">ULC18</strain>
    </source>
</reference>
<proteinExistence type="predicted"/>
<name>A0A2T1E5D5_9CYAN</name>
<organism evidence="1 2">
    <name type="scientific">Stenomitos frigidus ULC18</name>
    <dbReference type="NCBI Taxonomy" id="2107698"/>
    <lineage>
        <taxon>Bacteria</taxon>
        <taxon>Bacillati</taxon>
        <taxon>Cyanobacteriota</taxon>
        <taxon>Cyanophyceae</taxon>
        <taxon>Leptolyngbyales</taxon>
        <taxon>Leptolyngbyaceae</taxon>
        <taxon>Stenomitos</taxon>
    </lineage>
</organism>
<dbReference type="Proteomes" id="UP000239576">
    <property type="component" value="Unassembled WGS sequence"/>
</dbReference>
<gene>
    <name evidence="1" type="ORF">C7B82_15925</name>
</gene>
<keyword evidence="2" id="KW-1185">Reference proteome</keyword>
<evidence type="ECO:0000313" key="1">
    <source>
        <dbReference type="EMBL" id="PSB27864.1"/>
    </source>
</evidence>
<sequence>MRSQQNVQAKRIGLGGENKALFAVSAPKSMWLTSFKVTQIVSLVGADLVPLDSAIVTVP</sequence>
<dbReference type="EMBL" id="PVWK01000084">
    <property type="protein sequence ID" value="PSB27864.1"/>
    <property type="molecule type" value="Genomic_DNA"/>
</dbReference>
<reference evidence="1 2" key="2">
    <citation type="submission" date="2018-03" db="EMBL/GenBank/DDBJ databases">
        <title>The ancient ancestry and fast evolution of plastids.</title>
        <authorList>
            <person name="Moore K.R."/>
            <person name="Magnabosco C."/>
            <person name="Momper L."/>
            <person name="Gold D.A."/>
            <person name="Bosak T."/>
            <person name="Fournier G.P."/>
        </authorList>
    </citation>
    <scope>NUCLEOTIDE SEQUENCE [LARGE SCALE GENOMIC DNA]</scope>
    <source>
        <strain evidence="1 2">ULC18</strain>
    </source>
</reference>
<accession>A0A2T1E5D5</accession>
<comment type="caution">
    <text evidence="1">The sequence shown here is derived from an EMBL/GenBank/DDBJ whole genome shotgun (WGS) entry which is preliminary data.</text>
</comment>